<organism evidence="2">
    <name type="scientific">Phyxioschema suthepium</name>
    <dbReference type="NCBI Taxonomy" id="1155482"/>
    <lineage>
        <taxon>Eukaryota</taxon>
        <taxon>Metazoa</taxon>
        <taxon>Ecdysozoa</taxon>
        <taxon>Arthropoda</taxon>
        <taxon>Chelicerata</taxon>
        <taxon>Arachnida</taxon>
        <taxon>Araneae</taxon>
        <taxon>Mygalomorphae</taxon>
        <taxon>Avicularoidea</taxon>
        <taxon>Euagridae</taxon>
        <taxon>Phyxioschema</taxon>
    </lineage>
</organism>
<proteinExistence type="predicted"/>
<accession>L7NVW5</accession>
<evidence type="ECO:0000313" key="2">
    <source>
        <dbReference type="EMBL" id="AFC77859.1"/>
    </source>
</evidence>
<reference evidence="2" key="1">
    <citation type="submission" date="2012-01" db="EMBL/GenBank/DDBJ databases">
        <title>Mitochondrial genomes of three spider species.</title>
        <authorList>
            <person name="Podsiadlowski L."/>
            <person name="Arabi J."/>
            <person name="Fahrein K."/>
        </authorList>
    </citation>
    <scope>NUCLEOTIDE SEQUENCE</scope>
</reference>
<feature type="transmembrane region" description="Helical" evidence="1">
    <location>
        <begin position="6"/>
        <end position="26"/>
    </location>
</feature>
<dbReference type="CTD" id="4509"/>
<dbReference type="EMBL" id="JQ407802">
    <property type="protein sequence ID" value="AFC77859.1"/>
    <property type="molecule type" value="Genomic_DNA"/>
</dbReference>
<sequence>MPQMSPIYWMYFPIFVMMMILMVWVMESVESKGVGMEGSELISVSGLKVEW</sequence>
<name>L7NVW5_9ARAC</name>
<evidence type="ECO:0000256" key="1">
    <source>
        <dbReference type="SAM" id="Phobius"/>
    </source>
</evidence>
<dbReference type="AlphaFoldDB" id="L7NVW5"/>
<dbReference type="GeneID" id="14657807"/>
<geneLocation type="mitochondrion" evidence="2"/>
<keyword evidence="1" id="KW-1133">Transmembrane helix</keyword>
<keyword evidence="2" id="KW-0496">Mitochondrion</keyword>
<protein>
    <submittedName>
        <fullName evidence="2">ATP synthase F0 subunit 8</fullName>
    </submittedName>
</protein>
<keyword evidence="1" id="KW-0472">Membrane</keyword>
<gene>
    <name evidence="2" type="primary">ATP8</name>
</gene>
<keyword evidence="1" id="KW-0812">Transmembrane</keyword>
<dbReference type="RefSeq" id="YP_007474871.1">
    <property type="nucleotide sequence ID" value="NC_020322.1"/>
</dbReference>